<gene>
    <name evidence="1" type="ORF">METZ01_LOCUS182359</name>
</gene>
<evidence type="ECO:0000313" key="1">
    <source>
        <dbReference type="EMBL" id="SVB29505.1"/>
    </source>
</evidence>
<feature type="non-terminal residue" evidence="1">
    <location>
        <position position="1"/>
    </location>
</feature>
<dbReference type="EMBL" id="UINC01036082">
    <property type="protein sequence ID" value="SVB29505.1"/>
    <property type="molecule type" value="Genomic_DNA"/>
</dbReference>
<accession>A0A382CTT2</accession>
<protein>
    <submittedName>
        <fullName evidence="1">Uncharacterized protein</fullName>
    </submittedName>
</protein>
<name>A0A382CTT2_9ZZZZ</name>
<proteinExistence type="predicted"/>
<reference evidence="1" key="1">
    <citation type="submission" date="2018-05" db="EMBL/GenBank/DDBJ databases">
        <authorList>
            <person name="Lanie J.A."/>
            <person name="Ng W.-L."/>
            <person name="Kazmierczak K.M."/>
            <person name="Andrzejewski T.M."/>
            <person name="Davidsen T.M."/>
            <person name="Wayne K.J."/>
            <person name="Tettelin H."/>
            <person name="Glass J.I."/>
            <person name="Rusch D."/>
            <person name="Podicherti R."/>
            <person name="Tsui H.-C.T."/>
            <person name="Winkler M.E."/>
        </authorList>
    </citation>
    <scope>NUCLEOTIDE SEQUENCE</scope>
</reference>
<dbReference type="AlphaFoldDB" id="A0A382CTT2"/>
<organism evidence="1">
    <name type="scientific">marine metagenome</name>
    <dbReference type="NCBI Taxonomy" id="408172"/>
    <lineage>
        <taxon>unclassified sequences</taxon>
        <taxon>metagenomes</taxon>
        <taxon>ecological metagenomes</taxon>
    </lineage>
</organism>
<feature type="non-terminal residue" evidence="1">
    <location>
        <position position="105"/>
    </location>
</feature>
<sequence length="105" mass="10487">VLDAGAFGGVFDHPALGGEFVADLVGSGEVPGLAGSLAFLGEGDDFRRGFLLDRLDAEDGVDVFPVGQLGCRGLGGEVVGGEFAVGVAHPVEHRGPGGGDIEVIV</sequence>